<reference evidence="3" key="1">
    <citation type="journal article" date="2017" name="Plant J.">
        <title>The pomegranate (Punica granatum L.) genome and the genomics of punicalagin biosynthesis.</title>
        <authorList>
            <person name="Qin G."/>
            <person name="Xu C."/>
            <person name="Ming R."/>
            <person name="Tang H."/>
            <person name="Guyot R."/>
            <person name="Kramer E.M."/>
            <person name="Hu Y."/>
            <person name="Yi X."/>
            <person name="Qi Y."/>
            <person name="Xu X."/>
            <person name="Gao Z."/>
            <person name="Pan H."/>
            <person name="Jian J."/>
            <person name="Tian Y."/>
            <person name="Yue Z."/>
            <person name="Xu Y."/>
        </authorList>
    </citation>
    <scope>NUCLEOTIDE SEQUENCE [LARGE SCALE GENOMIC DNA]</scope>
    <source>
        <strain evidence="3">cv. Dabenzi</strain>
    </source>
</reference>
<sequence length="241" mass="27782">MASKTKSASTVSEEESFDSVDGLSGVPPLREGSKIDGVIISEDNYKPVGPAEKIFKMELGIITRLLAPLRVFYWKRMKNEMKEPLFARLESEFQISLSEPYAREVVDAAMADRYRPFKHNCCKHYRKFSTIEEARQNPPIDVEEADWIPLCEHFESDEFKEQMKALHAQPTENDIPLTGREIFQEVVKPKSGYTRGLGYGARHHARPRSTARFYVEDESAFGQWEAHGSSRKWFRKIISIF</sequence>
<gene>
    <name evidence="2" type="ORF">CDL15_Pgr012467</name>
</gene>
<accession>A0A218WY08</accession>
<feature type="region of interest" description="Disordered" evidence="1">
    <location>
        <begin position="1"/>
        <end position="25"/>
    </location>
</feature>
<dbReference type="PANTHER" id="PTHR33499">
    <property type="entry name" value="OS12G0282400 PROTEIN-RELATED"/>
    <property type="match status" value="1"/>
</dbReference>
<proteinExistence type="predicted"/>
<feature type="compositionally biased region" description="Polar residues" evidence="1">
    <location>
        <begin position="1"/>
        <end position="11"/>
    </location>
</feature>
<evidence type="ECO:0000313" key="2">
    <source>
        <dbReference type="EMBL" id="OWM77765.1"/>
    </source>
</evidence>
<evidence type="ECO:0000313" key="3">
    <source>
        <dbReference type="Proteomes" id="UP000197138"/>
    </source>
</evidence>
<dbReference type="EMBL" id="MTKT01002520">
    <property type="protein sequence ID" value="OWM77765.1"/>
    <property type="molecule type" value="Genomic_DNA"/>
</dbReference>
<comment type="caution">
    <text evidence="2">The sequence shown here is derived from an EMBL/GenBank/DDBJ whole genome shotgun (WGS) entry which is preliminary data.</text>
</comment>
<dbReference type="Proteomes" id="UP000197138">
    <property type="component" value="Unassembled WGS sequence"/>
</dbReference>
<protein>
    <submittedName>
        <fullName evidence="2">Uncharacterized protein</fullName>
    </submittedName>
</protein>
<organism evidence="2 3">
    <name type="scientific">Punica granatum</name>
    <name type="common">Pomegranate</name>
    <dbReference type="NCBI Taxonomy" id="22663"/>
    <lineage>
        <taxon>Eukaryota</taxon>
        <taxon>Viridiplantae</taxon>
        <taxon>Streptophyta</taxon>
        <taxon>Embryophyta</taxon>
        <taxon>Tracheophyta</taxon>
        <taxon>Spermatophyta</taxon>
        <taxon>Magnoliopsida</taxon>
        <taxon>eudicotyledons</taxon>
        <taxon>Gunneridae</taxon>
        <taxon>Pentapetalae</taxon>
        <taxon>rosids</taxon>
        <taxon>malvids</taxon>
        <taxon>Myrtales</taxon>
        <taxon>Lythraceae</taxon>
        <taxon>Punica</taxon>
    </lineage>
</organism>
<dbReference type="AlphaFoldDB" id="A0A218WY08"/>
<name>A0A218WY08_PUNGR</name>
<evidence type="ECO:0000256" key="1">
    <source>
        <dbReference type="SAM" id="MobiDB-lite"/>
    </source>
</evidence>
<dbReference type="PANTHER" id="PTHR33499:SF11">
    <property type="entry name" value="NO APICAL MERISTEM-ASSOCIATED C-TERMINAL DOMAIN-CONTAINING PROTEIN"/>
    <property type="match status" value="1"/>
</dbReference>